<feature type="compositionally biased region" description="Basic residues" evidence="1">
    <location>
        <begin position="370"/>
        <end position="379"/>
    </location>
</feature>
<keyword evidence="4" id="KW-1185">Reference proteome</keyword>
<feature type="compositionally biased region" description="Polar residues" evidence="1">
    <location>
        <begin position="353"/>
        <end position="367"/>
    </location>
</feature>
<dbReference type="EMBL" id="JBCNJP010000010">
    <property type="protein sequence ID" value="KAK9072120.1"/>
    <property type="molecule type" value="Genomic_DNA"/>
</dbReference>
<name>A0AAP0H6X6_9ASTR</name>
<reference evidence="3 4" key="1">
    <citation type="submission" date="2024-04" db="EMBL/GenBank/DDBJ databases">
        <title>The reference genome of an endangered Asteraceae, Deinandra increscens subsp. villosa, native to the Central Coast of California.</title>
        <authorList>
            <person name="Guilliams M."/>
            <person name="Hasenstab-Lehman K."/>
            <person name="Meyer R."/>
            <person name="Mcevoy S."/>
        </authorList>
    </citation>
    <scope>NUCLEOTIDE SEQUENCE [LARGE SCALE GENOMIC DNA]</scope>
    <source>
        <tissue evidence="3">Leaf</tissue>
    </source>
</reference>
<feature type="region of interest" description="Disordered" evidence="1">
    <location>
        <begin position="136"/>
        <end position="167"/>
    </location>
</feature>
<gene>
    <name evidence="3" type="ORF">SSX86_008552</name>
</gene>
<evidence type="ECO:0000313" key="3">
    <source>
        <dbReference type="EMBL" id="KAK9072120.1"/>
    </source>
</evidence>
<feature type="domain" description="PB1-like" evidence="2">
    <location>
        <begin position="2"/>
        <end position="91"/>
    </location>
</feature>
<dbReference type="Proteomes" id="UP001408789">
    <property type="component" value="Unassembled WGS sequence"/>
</dbReference>
<feature type="region of interest" description="Disordered" evidence="1">
    <location>
        <begin position="330"/>
        <end position="387"/>
    </location>
</feature>
<proteinExistence type="predicted"/>
<feature type="region of interest" description="Disordered" evidence="1">
    <location>
        <begin position="217"/>
        <end position="236"/>
    </location>
</feature>
<accession>A0AAP0H6X6</accession>
<comment type="caution">
    <text evidence="3">The sequence shown here is derived from an EMBL/GenBank/DDBJ whole genome shotgun (WGS) entry which is preliminary data.</text>
</comment>
<dbReference type="InterPro" id="IPR058594">
    <property type="entry name" value="PB1-like_dom_pln"/>
</dbReference>
<dbReference type="Pfam" id="PF26130">
    <property type="entry name" value="PB1-like"/>
    <property type="match status" value="1"/>
</dbReference>
<evidence type="ECO:0000259" key="2">
    <source>
        <dbReference type="Pfam" id="PF26130"/>
    </source>
</evidence>
<evidence type="ECO:0000256" key="1">
    <source>
        <dbReference type="SAM" id="MobiDB-lite"/>
    </source>
</evidence>
<organism evidence="3 4">
    <name type="scientific">Deinandra increscens subsp. villosa</name>
    <dbReference type="NCBI Taxonomy" id="3103831"/>
    <lineage>
        <taxon>Eukaryota</taxon>
        <taxon>Viridiplantae</taxon>
        <taxon>Streptophyta</taxon>
        <taxon>Embryophyta</taxon>
        <taxon>Tracheophyta</taxon>
        <taxon>Spermatophyta</taxon>
        <taxon>Magnoliopsida</taxon>
        <taxon>eudicotyledons</taxon>
        <taxon>Gunneridae</taxon>
        <taxon>Pentapetalae</taxon>
        <taxon>asterids</taxon>
        <taxon>campanulids</taxon>
        <taxon>Asterales</taxon>
        <taxon>Asteraceae</taxon>
        <taxon>Asteroideae</taxon>
        <taxon>Heliantheae alliance</taxon>
        <taxon>Madieae</taxon>
        <taxon>Madiinae</taxon>
        <taxon>Deinandra</taxon>
    </lineage>
</organism>
<dbReference type="AlphaFoldDB" id="A0AAP0H6X6"/>
<feature type="region of interest" description="Disordered" evidence="1">
    <location>
        <begin position="281"/>
        <end position="317"/>
    </location>
</feature>
<evidence type="ECO:0000313" key="4">
    <source>
        <dbReference type="Proteomes" id="UP001408789"/>
    </source>
</evidence>
<sequence length="387" mass="44090">MCDKLIVKLWHGGKIARNNKWKYVGGECDMFEVEIDKCSYFELTDYVVEFGKYTNKEFCMFYLLPGKPLEVGLVELKNDSDVMKMLTDLGDDIKHICSLYVEAQPPTIAAHDKAHVEGQQSPPSIPTSLIVVEPQSEGDTFENEEGSDKSDSFDEESERDDLVCSESDTEDEEWRKFVCSIVEVNKEDQLTRKQLIENLGQHTSEEFNSIVVQEGVDSSYEDSDAEVNSPGESEDDDILCRNAEEFVHEYYTKEMYMKAYEFTIPPLPSEKFWPRVDLPLDPPPIKVQLGRPKKNRKKDPHEDPKKPGKLSKHGQLKACSICKSKAHNKRTCTLKDKPVEAPVEPTRKRGRQAQASRKGTQVETAPVSQPKRKRGRPKKTQSNVELP</sequence>
<protein>
    <recommendedName>
        <fullName evidence="2">PB1-like domain-containing protein</fullName>
    </recommendedName>
</protein>